<dbReference type="InterPro" id="IPR036291">
    <property type="entry name" value="NAD(P)-bd_dom_sf"/>
</dbReference>
<evidence type="ECO:0000259" key="12">
    <source>
        <dbReference type="Pfam" id="PF01113"/>
    </source>
</evidence>
<sequence>MLKIGLIGYGKAGQAVANVLGADPSLKLEWIAKRTNLGTDRVLSDGATPVIGLDAIDLPEWLDAHPVDALVDFSSPEAVHLYGEEVRRRKLMLVTGISAYSDVELAYIRSLGETARVICSPNMTLGINFVILAAKLLREIAPHADIAILEEHFRNKPEVSGTARKIAEALDVEDESITSLRLGGIVGHHEVVFGFPYQTVRISHDSIRREAFGTGAAFALRELATQTEPGYYTFEELLMQRMRSQWLHA</sequence>
<dbReference type="SUPFAM" id="SSF51735">
    <property type="entry name" value="NAD(P)-binding Rossmann-fold domains"/>
    <property type="match status" value="1"/>
</dbReference>
<dbReference type="GO" id="GO:0009089">
    <property type="term" value="P:lysine biosynthetic process via diaminopimelate"/>
    <property type="evidence" value="ECO:0007669"/>
    <property type="project" value="InterPro"/>
</dbReference>
<feature type="domain" description="Dihydrodipicolinate reductase N-terminal" evidence="12">
    <location>
        <begin position="3"/>
        <end position="123"/>
    </location>
</feature>
<dbReference type="GO" id="GO:0008839">
    <property type="term" value="F:4-hydroxy-tetrahydrodipicolinate reductase"/>
    <property type="evidence" value="ECO:0007669"/>
    <property type="project" value="UniProtKB-EC"/>
</dbReference>
<evidence type="ECO:0000313" key="14">
    <source>
        <dbReference type="EMBL" id="GEC96988.1"/>
    </source>
</evidence>
<evidence type="ECO:0000313" key="15">
    <source>
        <dbReference type="Proteomes" id="UP000318422"/>
    </source>
</evidence>
<organism evidence="14 15">
    <name type="scientific">Zoogloea ramigera</name>
    <dbReference type="NCBI Taxonomy" id="350"/>
    <lineage>
        <taxon>Bacteria</taxon>
        <taxon>Pseudomonadati</taxon>
        <taxon>Pseudomonadota</taxon>
        <taxon>Betaproteobacteria</taxon>
        <taxon>Rhodocyclales</taxon>
        <taxon>Zoogloeaceae</taxon>
        <taxon>Zoogloea</taxon>
    </lineage>
</organism>
<dbReference type="Gene3D" id="3.30.360.10">
    <property type="entry name" value="Dihydrodipicolinate Reductase, domain 2"/>
    <property type="match status" value="1"/>
</dbReference>
<dbReference type="OrthoDB" id="9790352at2"/>
<keyword evidence="2" id="KW-0028">Amino-acid biosynthesis</keyword>
<evidence type="ECO:0000259" key="13">
    <source>
        <dbReference type="Pfam" id="PF05173"/>
    </source>
</evidence>
<evidence type="ECO:0000256" key="6">
    <source>
        <dbReference type="ARBA" id="ARBA00023027"/>
    </source>
</evidence>
<dbReference type="PANTHER" id="PTHR20836:SF0">
    <property type="entry name" value="4-HYDROXY-TETRAHYDRODIPICOLINATE REDUCTASE 1, CHLOROPLASTIC-RELATED"/>
    <property type="match status" value="1"/>
</dbReference>
<evidence type="ECO:0000256" key="9">
    <source>
        <dbReference type="ARBA" id="ARBA00038983"/>
    </source>
</evidence>
<dbReference type="EMBL" id="BJNV01000060">
    <property type="protein sequence ID" value="GEC96988.1"/>
    <property type="molecule type" value="Genomic_DNA"/>
</dbReference>
<reference evidence="14 15" key="1">
    <citation type="submission" date="2019-06" db="EMBL/GenBank/DDBJ databases">
        <title>Whole genome shotgun sequence of Zoogloea ramigera NBRC 15342.</title>
        <authorList>
            <person name="Hosoyama A."/>
            <person name="Uohara A."/>
            <person name="Ohji S."/>
            <person name="Ichikawa N."/>
        </authorList>
    </citation>
    <scope>NUCLEOTIDE SEQUENCE [LARGE SCALE GENOMIC DNA]</scope>
    <source>
        <strain evidence="14 15">NBRC 15342</strain>
    </source>
</reference>
<evidence type="ECO:0000256" key="2">
    <source>
        <dbReference type="ARBA" id="ARBA00022605"/>
    </source>
</evidence>
<dbReference type="PIRSF" id="PIRSF000161">
    <property type="entry name" value="DHPR"/>
    <property type="match status" value="1"/>
</dbReference>
<dbReference type="Pfam" id="PF01113">
    <property type="entry name" value="DapB_N"/>
    <property type="match status" value="1"/>
</dbReference>
<dbReference type="RefSeq" id="WP_141353860.1">
    <property type="nucleotide sequence ID" value="NZ_BJNV01000060.1"/>
</dbReference>
<gene>
    <name evidence="14" type="primary">dapB_2</name>
    <name evidence="14" type="ORF">ZRA01_30610</name>
</gene>
<dbReference type="SUPFAM" id="SSF55347">
    <property type="entry name" value="Glyceraldehyde-3-phosphate dehydrogenase-like, C-terminal domain"/>
    <property type="match status" value="1"/>
</dbReference>
<evidence type="ECO:0000256" key="4">
    <source>
        <dbReference type="ARBA" id="ARBA00022915"/>
    </source>
</evidence>
<dbReference type="Gene3D" id="3.40.50.720">
    <property type="entry name" value="NAD(P)-binding Rossmann-like Domain"/>
    <property type="match status" value="1"/>
</dbReference>
<dbReference type="PANTHER" id="PTHR20836">
    <property type="entry name" value="DIHYDRODIPICOLINATE REDUCTASE"/>
    <property type="match status" value="1"/>
</dbReference>
<dbReference type="GO" id="GO:0005829">
    <property type="term" value="C:cytosol"/>
    <property type="evidence" value="ECO:0007669"/>
    <property type="project" value="TreeGrafter"/>
</dbReference>
<evidence type="ECO:0000256" key="11">
    <source>
        <dbReference type="ARBA" id="ARBA00049396"/>
    </source>
</evidence>
<feature type="domain" description="Dihydrodipicolinate reductase C-terminal" evidence="13">
    <location>
        <begin position="130"/>
        <end position="238"/>
    </location>
</feature>
<accession>A0A4Y4CVS6</accession>
<evidence type="ECO:0000256" key="3">
    <source>
        <dbReference type="ARBA" id="ARBA00022857"/>
    </source>
</evidence>
<dbReference type="InterPro" id="IPR022663">
    <property type="entry name" value="DapB_C"/>
</dbReference>
<keyword evidence="4" id="KW-0220">Diaminopimelate biosynthesis</keyword>
<dbReference type="Pfam" id="PF05173">
    <property type="entry name" value="DapB_C"/>
    <property type="match status" value="1"/>
</dbReference>
<keyword evidence="5" id="KW-0560">Oxidoreductase</keyword>
<evidence type="ECO:0000256" key="1">
    <source>
        <dbReference type="ARBA" id="ARBA00006642"/>
    </source>
</evidence>
<evidence type="ECO:0000256" key="5">
    <source>
        <dbReference type="ARBA" id="ARBA00023002"/>
    </source>
</evidence>
<keyword evidence="15" id="KW-1185">Reference proteome</keyword>
<dbReference type="EC" id="1.17.1.8" evidence="9"/>
<keyword evidence="6" id="KW-0520">NAD</keyword>
<name>A0A4Y4CVS6_ZOORA</name>
<comment type="catalytic activity">
    <reaction evidence="11">
        <text>(S)-2,3,4,5-tetrahydrodipicolinate + NAD(+) + H2O = (2S,4S)-4-hydroxy-2,3,4,5-tetrahydrodipicolinate + NADH + H(+)</text>
        <dbReference type="Rhea" id="RHEA:35323"/>
        <dbReference type="ChEBI" id="CHEBI:15377"/>
        <dbReference type="ChEBI" id="CHEBI:15378"/>
        <dbReference type="ChEBI" id="CHEBI:16845"/>
        <dbReference type="ChEBI" id="CHEBI:57540"/>
        <dbReference type="ChEBI" id="CHEBI:57945"/>
        <dbReference type="ChEBI" id="CHEBI:67139"/>
        <dbReference type="EC" id="1.17.1.8"/>
    </reaction>
</comment>
<comment type="catalytic activity">
    <reaction evidence="10">
        <text>(S)-2,3,4,5-tetrahydrodipicolinate + NADP(+) + H2O = (2S,4S)-4-hydroxy-2,3,4,5-tetrahydrodipicolinate + NADPH + H(+)</text>
        <dbReference type="Rhea" id="RHEA:35331"/>
        <dbReference type="ChEBI" id="CHEBI:15377"/>
        <dbReference type="ChEBI" id="CHEBI:15378"/>
        <dbReference type="ChEBI" id="CHEBI:16845"/>
        <dbReference type="ChEBI" id="CHEBI:57783"/>
        <dbReference type="ChEBI" id="CHEBI:58349"/>
        <dbReference type="ChEBI" id="CHEBI:67139"/>
        <dbReference type="EC" id="1.17.1.8"/>
    </reaction>
</comment>
<protein>
    <recommendedName>
        <fullName evidence="9">4-hydroxy-tetrahydrodipicolinate reductase</fullName>
        <ecNumber evidence="9">1.17.1.8</ecNumber>
    </recommendedName>
</protein>
<proteinExistence type="inferred from homology"/>
<dbReference type="AlphaFoldDB" id="A0A4Y4CVS6"/>
<dbReference type="Proteomes" id="UP000318422">
    <property type="component" value="Unassembled WGS sequence"/>
</dbReference>
<dbReference type="InterPro" id="IPR000846">
    <property type="entry name" value="DapB_N"/>
</dbReference>
<evidence type="ECO:0000256" key="7">
    <source>
        <dbReference type="ARBA" id="ARBA00023154"/>
    </source>
</evidence>
<evidence type="ECO:0000256" key="10">
    <source>
        <dbReference type="ARBA" id="ARBA00049080"/>
    </source>
</evidence>
<keyword evidence="3" id="KW-0521">NADP</keyword>
<comment type="caution">
    <text evidence="14">The sequence shown here is derived from an EMBL/GenBank/DDBJ whole genome shotgun (WGS) entry which is preliminary data.</text>
</comment>
<comment type="pathway">
    <text evidence="8">Amino-acid biosynthesis; L-lysine biosynthesis via DAP pathway; (S)-tetrahydrodipicolinate from L-aspartate: step 4/4.</text>
</comment>
<keyword evidence="7" id="KW-0457">Lysine biosynthesis</keyword>
<evidence type="ECO:0000256" key="8">
    <source>
        <dbReference type="ARBA" id="ARBA00037922"/>
    </source>
</evidence>
<dbReference type="GO" id="GO:0019877">
    <property type="term" value="P:diaminopimelate biosynthetic process"/>
    <property type="evidence" value="ECO:0007669"/>
    <property type="project" value="UniProtKB-KW"/>
</dbReference>
<dbReference type="InterPro" id="IPR023940">
    <property type="entry name" value="DHDPR_bac"/>
</dbReference>
<comment type="similarity">
    <text evidence="1">Belongs to the DapB family.</text>
</comment>